<comment type="subunit">
    <text evidence="7">Homodimer.</text>
</comment>
<proteinExistence type="inferred from homology"/>
<dbReference type="InterPro" id="IPR045864">
    <property type="entry name" value="aa-tRNA-synth_II/BPL/LPL"/>
</dbReference>
<dbReference type="InterPro" id="IPR006195">
    <property type="entry name" value="aa-tRNA-synth_II"/>
</dbReference>
<keyword evidence="4 7" id="KW-0067">ATP-binding</keyword>
<dbReference type="GO" id="GO:0006422">
    <property type="term" value="P:aspartyl-tRNA aminoacylation"/>
    <property type="evidence" value="ECO:0007669"/>
    <property type="project" value="UniProtKB-UniRule"/>
</dbReference>
<dbReference type="InterPro" id="IPR004364">
    <property type="entry name" value="Aa-tRNA-synt_II"/>
</dbReference>
<dbReference type="InterPro" id="IPR002312">
    <property type="entry name" value="Asp/Asn-tRNA-synth_IIb"/>
</dbReference>
<dbReference type="GO" id="GO:0050560">
    <property type="term" value="F:aspartate-tRNA(Asn) ligase activity"/>
    <property type="evidence" value="ECO:0007669"/>
    <property type="project" value="UniProtKB-EC"/>
</dbReference>
<dbReference type="Gene3D" id="2.40.50.140">
    <property type="entry name" value="Nucleic acid-binding proteins"/>
    <property type="match status" value="1"/>
</dbReference>
<name>A0A7X8YE50_9MICC</name>
<dbReference type="Gene3D" id="3.30.930.10">
    <property type="entry name" value="Bira Bifunctional Protein, Domain 2"/>
    <property type="match status" value="1"/>
</dbReference>
<dbReference type="CDD" id="cd00777">
    <property type="entry name" value="AspRS_core"/>
    <property type="match status" value="1"/>
</dbReference>
<dbReference type="SUPFAM" id="SSF55681">
    <property type="entry name" value="Class II aaRS and biotin synthetases"/>
    <property type="match status" value="1"/>
</dbReference>
<comment type="subcellular location">
    <subcellularLocation>
        <location evidence="7">Cytoplasm</location>
    </subcellularLocation>
</comment>
<gene>
    <name evidence="7 10" type="primary">aspS</name>
    <name evidence="10" type="ORF">HGQ17_09015</name>
</gene>
<feature type="compositionally biased region" description="Basic and acidic residues" evidence="8">
    <location>
        <begin position="574"/>
        <end position="594"/>
    </location>
</feature>
<dbReference type="RefSeq" id="WP_168887612.1">
    <property type="nucleotide sequence ID" value="NZ_JABAHY010000007.1"/>
</dbReference>
<feature type="binding site" evidence="7">
    <location>
        <begin position="533"/>
        <end position="536"/>
    </location>
    <ligand>
        <name>ATP</name>
        <dbReference type="ChEBI" id="CHEBI:30616"/>
    </ligand>
</feature>
<feature type="binding site" evidence="7">
    <location>
        <position position="488"/>
    </location>
    <ligand>
        <name>L-aspartate</name>
        <dbReference type="ChEBI" id="CHEBI:29991"/>
    </ligand>
</feature>
<feature type="binding site" evidence="7">
    <location>
        <position position="169"/>
    </location>
    <ligand>
        <name>L-aspartate</name>
        <dbReference type="ChEBI" id="CHEBI:29991"/>
    </ligand>
</feature>
<feature type="binding site" evidence="7">
    <location>
        <position position="481"/>
    </location>
    <ligand>
        <name>ATP</name>
        <dbReference type="ChEBI" id="CHEBI:30616"/>
    </ligand>
</feature>
<dbReference type="InterPro" id="IPR047090">
    <property type="entry name" value="AspRS_core"/>
</dbReference>
<dbReference type="InterPro" id="IPR004524">
    <property type="entry name" value="Asp-tRNA-ligase_1"/>
</dbReference>
<evidence type="ECO:0000313" key="11">
    <source>
        <dbReference type="Proteomes" id="UP000523139"/>
    </source>
</evidence>
<evidence type="ECO:0000256" key="7">
    <source>
        <dbReference type="HAMAP-Rule" id="MF_00044"/>
    </source>
</evidence>
<dbReference type="SUPFAM" id="SSF50249">
    <property type="entry name" value="Nucleic acid-binding proteins"/>
    <property type="match status" value="1"/>
</dbReference>
<dbReference type="NCBIfam" id="NF001750">
    <property type="entry name" value="PRK00476.1"/>
    <property type="match status" value="1"/>
</dbReference>
<evidence type="ECO:0000256" key="6">
    <source>
        <dbReference type="ARBA" id="ARBA00023146"/>
    </source>
</evidence>
<comment type="catalytic activity">
    <reaction evidence="7">
        <text>tRNA(Asx) + L-aspartate + ATP = L-aspartyl-tRNA(Asx) + AMP + diphosphate</text>
        <dbReference type="Rhea" id="RHEA:18349"/>
        <dbReference type="Rhea" id="RHEA-COMP:9710"/>
        <dbReference type="Rhea" id="RHEA-COMP:9711"/>
        <dbReference type="ChEBI" id="CHEBI:29991"/>
        <dbReference type="ChEBI" id="CHEBI:30616"/>
        <dbReference type="ChEBI" id="CHEBI:33019"/>
        <dbReference type="ChEBI" id="CHEBI:78442"/>
        <dbReference type="ChEBI" id="CHEBI:78516"/>
        <dbReference type="ChEBI" id="CHEBI:456215"/>
        <dbReference type="EC" id="6.1.1.23"/>
    </reaction>
</comment>
<dbReference type="SUPFAM" id="SSF55261">
    <property type="entry name" value="GAD domain-like"/>
    <property type="match status" value="1"/>
</dbReference>
<evidence type="ECO:0000256" key="4">
    <source>
        <dbReference type="ARBA" id="ARBA00022840"/>
    </source>
</evidence>
<sequence length="594" mass="65659">MLRTHTTGEINAGLIGQTVTLTGWVARRRDHGGVAFLDLRDAAGIAQVVVRDEADFDPLRNEWVLKVTGTVERRPEGNENPNLPSGEVEIIVEELEVLNKAAALPFQIDEHVEVGEEARLKHRYLDLRRPAPAKAMKLRSEANRVAREYLHEQDYTEVETPTLTRSTPEGARDFLVPARLAPGSWYALPQSPQLFKQLLQVGGLEKYYQIARCYRDEDFRADRQPEFTQLDIEASFVEQEDIISLVEELVRRLWKLVDVDIETPIPHITYREAMRRYGTDKPDLRFDLELTELTEFFKDTPFRVFQAPYVGAVVMPGGADQPRRTLDAWQEWAKQRGAKGLAYVLVQEDGELGGPVAKNLSDAEKAGLAEAVGANPGDCIFFAAGEVSPSRGLLGAARNEIAQRLGLIEEGSWSFVWVVDAPMFESAAEATAAGDVAVGSGSWTAVHHAFTAPKPEFADSFDTDPGEALAYAYDLVCNGNEIGGGSIRIHRQDMQERVFKVMGISEEEAQEKFGFLLDAMKYGAPPHGGFAFGWDRTVAFLAGEESIREVIAFPKTGGGYDPLTAAPAEITAQQRKEAGVDAKPEPKEKKSADS</sequence>
<feature type="domain" description="Aminoacyl-transfer RNA synthetases class-II family profile" evidence="9">
    <location>
        <begin position="136"/>
        <end position="554"/>
    </location>
</feature>
<feature type="region of interest" description="Aspartate" evidence="7">
    <location>
        <begin position="193"/>
        <end position="196"/>
    </location>
</feature>
<feature type="site" description="Important for tRNA non-discrimination" evidence="7">
    <location>
        <position position="31"/>
    </location>
</feature>
<dbReference type="PROSITE" id="PS50862">
    <property type="entry name" value="AA_TRNA_LIGASE_II"/>
    <property type="match status" value="1"/>
</dbReference>
<evidence type="ECO:0000313" key="10">
    <source>
        <dbReference type="EMBL" id="NLS10135.1"/>
    </source>
</evidence>
<dbReference type="CDD" id="cd04317">
    <property type="entry name" value="EcAspRS_like_N"/>
    <property type="match status" value="1"/>
</dbReference>
<evidence type="ECO:0000256" key="8">
    <source>
        <dbReference type="SAM" id="MobiDB-lite"/>
    </source>
</evidence>
<keyword evidence="3 7" id="KW-0547">Nucleotide-binding</keyword>
<organism evidence="10 11">
    <name type="scientific">Nesterenkonia sedimenti</name>
    <dbReference type="NCBI Taxonomy" id="1463632"/>
    <lineage>
        <taxon>Bacteria</taxon>
        <taxon>Bacillati</taxon>
        <taxon>Actinomycetota</taxon>
        <taxon>Actinomycetes</taxon>
        <taxon>Micrococcales</taxon>
        <taxon>Micrococcaceae</taxon>
        <taxon>Nesterenkonia</taxon>
    </lineage>
</organism>
<dbReference type="PANTHER" id="PTHR22594">
    <property type="entry name" value="ASPARTYL/LYSYL-TRNA SYNTHETASE"/>
    <property type="match status" value="1"/>
</dbReference>
<dbReference type="PRINTS" id="PR01042">
    <property type="entry name" value="TRNASYNTHASP"/>
</dbReference>
<keyword evidence="5 7" id="KW-0648">Protein biosynthesis</keyword>
<dbReference type="AlphaFoldDB" id="A0A7X8YE50"/>
<reference evidence="10 11" key="1">
    <citation type="submission" date="2020-04" db="EMBL/GenBank/DDBJ databases">
        <title>Nesterenkonia sp. nov., isolated from marine sediment.</title>
        <authorList>
            <person name="Zhang G."/>
        </authorList>
    </citation>
    <scope>NUCLEOTIDE SEQUENCE [LARGE SCALE GENOMIC DNA]</scope>
    <source>
        <strain evidence="10 11">MY13</strain>
    </source>
</reference>
<feature type="site" description="Important for tRNA non-discrimination" evidence="7">
    <location>
        <position position="77"/>
    </location>
</feature>
<dbReference type="Pfam" id="PF00152">
    <property type="entry name" value="tRNA-synt_2"/>
    <property type="match status" value="1"/>
</dbReference>
<dbReference type="EMBL" id="JABAHY010000007">
    <property type="protein sequence ID" value="NLS10135.1"/>
    <property type="molecule type" value="Genomic_DNA"/>
</dbReference>
<feature type="region of interest" description="Disordered" evidence="8">
    <location>
        <begin position="564"/>
        <end position="594"/>
    </location>
</feature>
<comment type="function">
    <text evidence="7">Aspartyl-tRNA synthetase with relaxed tRNA specificity since it is able to aspartylate not only its cognate tRNA(Asp) but also tRNA(Asn). Reaction proceeds in two steps: L-aspartate is first activated by ATP to form Asp-AMP and then transferred to the acceptor end of tRNA(Asp/Asn).</text>
</comment>
<dbReference type="Pfam" id="PF01336">
    <property type="entry name" value="tRNA_anti-codon"/>
    <property type="match status" value="1"/>
</dbReference>
<dbReference type="HAMAP" id="MF_00044">
    <property type="entry name" value="Asp_tRNA_synth_type1"/>
    <property type="match status" value="1"/>
</dbReference>
<feature type="binding site" evidence="7">
    <location>
        <position position="224"/>
    </location>
    <ligand>
        <name>ATP</name>
        <dbReference type="ChEBI" id="CHEBI:30616"/>
    </ligand>
</feature>
<dbReference type="InterPro" id="IPR004365">
    <property type="entry name" value="NA-bd_OB_tRNA"/>
</dbReference>
<dbReference type="GO" id="GO:0004815">
    <property type="term" value="F:aspartate-tRNA ligase activity"/>
    <property type="evidence" value="ECO:0007669"/>
    <property type="project" value="UniProtKB-UniRule"/>
</dbReference>
<dbReference type="Gene3D" id="3.30.1360.30">
    <property type="entry name" value="GAD-like domain"/>
    <property type="match status" value="1"/>
</dbReference>
<evidence type="ECO:0000259" key="9">
    <source>
        <dbReference type="PROSITE" id="PS50862"/>
    </source>
</evidence>
<protein>
    <recommendedName>
        <fullName evidence="7">Aspartate--tRNA(Asp/Asn) ligase</fullName>
        <ecNumber evidence="7">6.1.1.23</ecNumber>
    </recommendedName>
    <alternativeName>
        <fullName evidence="7">Aspartyl-tRNA synthetase</fullName>
        <shortName evidence="7">AspRS</shortName>
    </alternativeName>
    <alternativeName>
        <fullName evidence="7">Non-discriminating aspartyl-tRNA synthetase</fullName>
        <shortName evidence="7">ND-AspRS</shortName>
    </alternativeName>
</protein>
<dbReference type="GO" id="GO:0003676">
    <property type="term" value="F:nucleic acid binding"/>
    <property type="evidence" value="ECO:0007669"/>
    <property type="project" value="InterPro"/>
</dbReference>
<dbReference type="Proteomes" id="UP000523139">
    <property type="component" value="Unassembled WGS sequence"/>
</dbReference>
<dbReference type="NCBIfam" id="TIGR00459">
    <property type="entry name" value="aspS_bact"/>
    <property type="match status" value="1"/>
</dbReference>
<evidence type="ECO:0000256" key="5">
    <source>
        <dbReference type="ARBA" id="ARBA00022917"/>
    </source>
</evidence>
<dbReference type="EC" id="6.1.1.23" evidence="7"/>
<dbReference type="InterPro" id="IPR029351">
    <property type="entry name" value="GAD_dom"/>
</dbReference>
<dbReference type="GO" id="GO:0005524">
    <property type="term" value="F:ATP binding"/>
    <property type="evidence" value="ECO:0007669"/>
    <property type="project" value="UniProtKB-UniRule"/>
</dbReference>
<dbReference type="Pfam" id="PF02938">
    <property type="entry name" value="GAD"/>
    <property type="match status" value="1"/>
</dbReference>
<dbReference type="InterPro" id="IPR047089">
    <property type="entry name" value="Asp-tRNA-ligase_1_N"/>
</dbReference>
<dbReference type="InterPro" id="IPR012340">
    <property type="entry name" value="NA-bd_OB-fold"/>
</dbReference>
<keyword evidence="11" id="KW-1185">Reference proteome</keyword>
<feature type="binding site" evidence="7">
    <location>
        <position position="447"/>
    </location>
    <ligand>
        <name>L-aspartate</name>
        <dbReference type="ChEBI" id="CHEBI:29991"/>
    </ligand>
</feature>
<dbReference type="InterPro" id="IPR004115">
    <property type="entry name" value="GAD-like_sf"/>
</dbReference>
<evidence type="ECO:0000256" key="1">
    <source>
        <dbReference type="ARBA" id="ARBA00006303"/>
    </source>
</evidence>
<comment type="caution">
    <text evidence="10">The sequence shown here is derived from an EMBL/GenBank/DDBJ whole genome shotgun (WGS) entry which is preliminary data.</text>
</comment>
<keyword evidence="6 7" id="KW-0030">Aminoacyl-tRNA synthetase</keyword>
<evidence type="ECO:0000256" key="3">
    <source>
        <dbReference type="ARBA" id="ARBA00022741"/>
    </source>
</evidence>
<feature type="binding site" evidence="7">
    <location>
        <begin position="215"/>
        <end position="217"/>
    </location>
    <ligand>
        <name>ATP</name>
        <dbReference type="ChEBI" id="CHEBI:30616"/>
    </ligand>
</feature>
<dbReference type="PANTHER" id="PTHR22594:SF5">
    <property type="entry name" value="ASPARTATE--TRNA LIGASE, MITOCHONDRIAL"/>
    <property type="match status" value="1"/>
</dbReference>
<comment type="similarity">
    <text evidence="1 7">Belongs to the class-II aminoacyl-tRNA synthetase family. Type 1 subfamily.</text>
</comment>
<evidence type="ECO:0000256" key="2">
    <source>
        <dbReference type="ARBA" id="ARBA00022598"/>
    </source>
</evidence>
<accession>A0A7X8YE50</accession>
<keyword evidence="7" id="KW-0963">Cytoplasm</keyword>
<feature type="binding site" evidence="7">
    <location>
        <position position="215"/>
    </location>
    <ligand>
        <name>L-aspartate</name>
        <dbReference type="ChEBI" id="CHEBI:29991"/>
    </ligand>
</feature>
<dbReference type="GO" id="GO:0005737">
    <property type="term" value="C:cytoplasm"/>
    <property type="evidence" value="ECO:0007669"/>
    <property type="project" value="UniProtKB-SubCell"/>
</dbReference>
<keyword evidence="2 7" id="KW-0436">Ligase</keyword>